<evidence type="ECO:0000256" key="1">
    <source>
        <dbReference type="ARBA" id="ARBA00023002"/>
    </source>
</evidence>
<dbReference type="Gene3D" id="3.40.50.720">
    <property type="entry name" value="NAD(P)-binding Rossmann-like Domain"/>
    <property type="match status" value="1"/>
</dbReference>
<sequence length="372" mass="39696">MSEDVRVGIIGAGAIVRLSHLPAIARVPGVRAVAIADPDSDRVKVLADEHDATAHADYREMIAAGGLDAVLVATPNHLHRDIVEHATAAGLHVFTEKPVAHTLEDALAIERACTAAGVVTQTGFNQRFREPVRLAKQGIAAGVVGDVLAFRSVYSESHAVYPAATGYRYNLAQSGGASILDLAIHRIDLARHLVGDIVEVCATIDHATIPHPADDNVFLLLRFASGATGVISADRFSPQVSNATDLYGPTGTIHVSSETRNPFQSVPLAFSSLLPHDQLPADFANADWPSAWWLDYTPGSWVSITPPRLSPYDAEWAAFVAAIGGTVDPDVPTIGDGVRAQEIVTAAYRSVREHRWVSLPLEDPAEPIPSYS</sequence>
<keyword evidence="5" id="KW-1185">Reference proteome</keyword>
<gene>
    <name evidence="4" type="ORF">Adu01nite_24490</name>
</gene>
<keyword evidence="1" id="KW-0560">Oxidoreductase</keyword>
<name>A0ABQ3YU66_9ACTN</name>
<dbReference type="InterPro" id="IPR055170">
    <property type="entry name" value="GFO_IDH_MocA-like_dom"/>
</dbReference>
<dbReference type="Gene3D" id="3.30.360.10">
    <property type="entry name" value="Dihydrodipicolinate Reductase, domain 2"/>
    <property type="match status" value="1"/>
</dbReference>
<accession>A0ABQ3YU66</accession>
<dbReference type="Pfam" id="PF22725">
    <property type="entry name" value="GFO_IDH_MocA_C3"/>
    <property type="match status" value="1"/>
</dbReference>
<dbReference type="PANTHER" id="PTHR43818">
    <property type="entry name" value="BCDNA.GH03377"/>
    <property type="match status" value="1"/>
</dbReference>
<dbReference type="RefSeq" id="WP_203726718.1">
    <property type="nucleotide sequence ID" value="NZ_BAAATX010000025.1"/>
</dbReference>
<dbReference type="EMBL" id="BOML01000021">
    <property type="protein sequence ID" value="GIE01099.1"/>
    <property type="molecule type" value="Genomic_DNA"/>
</dbReference>
<dbReference type="InterPro" id="IPR036291">
    <property type="entry name" value="NAD(P)-bd_dom_sf"/>
</dbReference>
<evidence type="ECO:0000259" key="3">
    <source>
        <dbReference type="Pfam" id="PF22725"/>
    </source>
</evidence>
<dbReference type="SUPFAM" id="SSF51735">
    <property type="entry name" value="NAD(P)-binding Rossmann-fold domains"/>
    <property type="match status" value="1"/>
</dbReference>
<evidence type="ECO:0000313" key="4">
    <source>
        <dbReference type="EMBL" id="GIE01099.1"/>
    </source>
</evidence>
<dbReference type="PANTHER" id="PTHR43818:SF11">
    <property type="entry name" value="BCDNA.GH03377"/>
    <property type="match status" value="1"/>
</dbReference>
<protein>
    <recommendedName>
        <fullName evidence="6">Oxidoreductase</fullName>
    </recommendedName>
</protein>
<dbReference type="Proteomes" id="UP000637628">
    <property type="component" value="Unassembled WGS sequence"/>
</dbReference>
<evidence type="ECO:0000259" key="2">
    <source>
        <dbReference type="Pfam" id="PF01408"/>
    </source>
</evidence>
<evidence type="ECO:0008006" key="6">
    <source>
        <dbReference type="Google" id="ProtNLM"/>
    </source>
</evidence>
<proteinExistence type="predicted"/>
<feature type="domain" description="Gfo/Idh/MocA-like oxidoreductase N-terminal" evidence="2">
    <location>
        <begin position="5"/>
        <end position="124"/>
    </location>
</feature>
<feature type="domain" description="GFO/IDH/MocA-like oxidoreductase" evidence="3">
    <location>
        <begin position="133"/>
        <end position="253"/>
    </location>
</feature>
<evidence type="ECO:0000313" key="5">
    <source>
        <dbReference type="Proteomes" id="UP000637628"/>
    </source>
</evidence>
<organism evidence="4 5">
    <name type="scientific">Paractinoplanes durhamensis</name>
    <dbReference type="NCBI Taxonomy" id="113563"/>
    <lineage>
        <taxon>Bacteria</taxon>
        <taxon>Bacillati</taxon>
        <taxon>Actinomycetota</taxon>
        <taxon>Actinomycetes</taxon>
        <taxon>Micromonosporales</taxon>
        <taxon>Micromonosporaceae</taxon>
        <taxon>Paractinoplanes</taxon>
    </lineage>
</organism>
<dbReference type="InterPro" id="IPR050463">
    <property type="entry name" value="Gfo/Idh/MocA_oxidrdct_glycsds"/>
</dbReference>
<dbReference type="InterPro" id="IPR000683">
    <property type="entry name" value="Gfo/Idh/MocA-like_OxRdtase_N"/>
</dbReference>
<dbReference type="Pfam" id="PF01408">
    <property type="entry name" value="GFO_IDH_MocA"/>
    <property type="match status" value="1"/>
</dbReference>
<comment type="caution">
    <text evidence="4">The sequence shown here is derived from an EMBL/GenBank/DDBJ whole genome shotgun (WGS) entry which is preliminary data.</text>
</comment>
<dbReference type="SUPFAM" id="SSF55347">
    <property type="entry name" value="Glyceraldehyde-3-phosphate dehydrogenase-like, C-terminal domain"/>
    <property type="match status" value="1"/>
</dbReference>
<reference evidence="4 5" key="1">
    <citation type="submission" date="2021-01" db="EMBL/GenBank/DDBJ databases">
        <title>Whole genome shotgun sequence of Actinoplanes durhamensis NBRC 14914.</title>
        <authorList>
            <person name="Komaki H."/>
            <person name="Tamura T."/>
        </authorList>
    </citation>
    <scope>NUCLEOTIDE SEQUENCE [LARGE SCALE GENOMIC DNA]</scope>
    <source>
        <strain evidence="4 5">NBRC 14914</strain>
    </source>
</reference>